<feature type="compositionally biased region" description="Polar residues" evidence="1">
    <location>
        <begin position="17"/>
        <end position="35"/>
    </location>
</feature>
<dbReference type="Proteomes" id="UP001500368">
    <property type="component" value="Unassembled WGS sequence"/>
</dbReference>
<keyword evidence="3" id="KW-1185">Reference proteome</keyword>
<comment type="caution">
    <text evidence="2">The sequence shown here is derived from an EMBL/GenBank/DDBJ whole genome shotgun (WGS) entry which is preliminary data.</text>
</comment>
<protein>
    <submittedName>
        <fullName evidence="2">Uncharacterized protein</fullName>
    </submittedName>
</protein>
<dbReference type="EMBL" id="BAABLW010000007">
    <property type="protein sequence ID" value="GAA4923983.1"/>
    <property type="molecule type" value="Genomic_DNA"/>
</dbReference>
<evidence type="ECO:0000313" key="3">
    <source>
        <dbReference type="Proteomes" id="UP001500368"/>
    </source>
</evidence>
<evidence type="ECO:0000313" key="2">
    <source>
        <dbReference type="EMBL" id="GAA4923983.1"/>
    </source>
</evidence>
<reference evidence="3" key="1">
    <citation type="journal article" date="2019" name="Int. J. Syst. Evol. Microbiol.">
        <title>The Global Catalogue of Microorganisms (GCM) 10K type strain sequencing project: providing services to taxonomists for standard genome sequencing and annotation.</title>
        <authorList>
            <consortium name="The Broad Institute Genomics Platform"/>
            <consortium name="The Broad Institute Genome Sequencing Center for Infectious Disease"/>
            <person name="Wu L."/>
            <person name="Ma J."/>
        </authorList>
    </citation>
    <scope>NUCLEOTIDE SEQUENCE [LARGE SCALE GENOMIC DNA]</scope>
    <source>
        <strain evidence="3">JCM 19129</strain>
    </source>
</reference>
<accession>A0ABP9FZV7</accession>
<name>A0ABP9FZV7_9MICC</name>
<dbReference type="RefSeq" id="WP_345478005.1">
    <property type="nucleotide sequence ID" value="NZ_BAABLW010000007.1"/>
</dbReference>
<feature type="region of interest" description="Disordered" evidence="1">
    <location>
        <begin position="328"/>
        <end position="372"/>
    </location>
</feature>
<organism evidence="2 3">
    <name type="scientific">Nesterenkonia rhizosphaerae</name>
    <dbReference type="NCBI Taxonomy" id="1348272"/>
    <lineage>
        <taxon>Bacteria</taxon>
        <taxon>Bacillati</taxon>
        <taxon>Actinomycetota</taxon>
        <taxon>Actinomycetes</taxon>
        <taxon>Micrococcales</taxon>
        <taxon>Micrococcaceae</taxon>
        <taxon>Nesterenkonia</taxon>
    </lineage>
</organism>
<gene>
    <name evidence="2" type="ORF">GCM10025790_21460</name>
</gene>
<feature type="region of interest" description="Disordered" evidence="1">
    <location>
        <begin position="1"/>
        <end position="44"/>
    </location>
</feature>
<evidence type="ECO:0000256" key="1">
    <source>
        <dbReference type="SAM" id="MobiDB-lite"/>
    </source>
</evidence>
<proteinExistence type="predicted"/>
<sequence>MSKTGGGRGTNQHKIKGTSQAKKATGTSGESSISLSAPAKDSISAERVAGALAERFGDVPVRRDGVHSTPETDYIGIGEYDGHYPVTVDVHKDRVEIWQHDKGWEDGDLGSRPFHEEQLRDDVSLEDAVDMAVLAWRYHPKHKGTPAEKAGTLAHEITTPTAPALSDSEREHLASDSALRNSWHDEQEEALWYEVGGYLGNAAEAEQEWASVPEREHSNVREMANEHNGHIAASIAFDAPPNATIVEIDADSRKISAYYDRDGNTIEHTPDRKTIGTFAVPNAGIDHFPKDVTCTPELPGGAKSENARFINLNAARDLSDRLMKERRDFGAEVPPARSAETRSLQRRATHRPFRSEEIVESRSVTDSETGERVTVSVEADDDGFYVHEERNGQKVGGDSVWYEDIDDAYDAMDSIAEEAS</sequence>
<feature type="compositionally biased region" description="Basic and acidic residues" evidence="1">
    <location>
        <begin position="353"/>
        <end position="371"/>
    </location>
</feature>